<evidence type="ECO:0000313" key="1">
    <source>
        <dbReference type="EMBL" id="AKS43370.1"/>
    </source>
</evidence>
<dbReference type="EMBL" id="CP012154">
    <property type="protein sequence ID" value="AKS43370.1"/>
    <property type="molecule type" value="Genomic_DNA"/>
</dbReference>
<accession>A0A0K0Y0C4</accession>
<dbReference type="Proteomes" id="UP000066624">
    <property type="component" value="Chromosome"/>
</dbReference>
<dbReference type="KEGG" id="wma:WM2015_3018"/>
<name>A0A0K0Y0C4_9GAMM</name>
<evidence type="ECO:0000313" key="2">
    <source>
        <dbReference type="Proteomes" id="UP000066624"/>
    </source>
</evidence>
<dbReference type="STRING" id="1579979.WM2015_3018"/>
<gene>
    <name evidence="1" type="ORF">WM2015_3018</name>
</gene>
<dbReference type="AlphaFoldDB" id="A0A0K0Y0C4"/>
<dbReference type="RefSeq" id="WP_049726861.1">
    <property type="nucleotide sequence ID" value="NZ_CP012154.1"/>
</dbReference>
<reference evidence="1 2" key="1">
    <citation type="submission" date="2015-07" db="EMBL/GenBank/DDBJ databases">
        <authorList>
            <person name="Noorani M."/>
        </authorList>
    </citation>
    <scope>NUCLEOTIDE SEQUENCE [LARGE SCALE GENOMIC DNA]</scope>
    <source>
        <strain evidence="1 2">KCTC 42284</strain>
    </source>
</reference>
<keyword evidence="2" id="KW-1185">Reference proteome</keyword>
<protein>
    <submittedName>
        <fullName evidence="1">Uncharacterized protein</fullName>
    </submittedName>
</protein>
<sequence length="205" mass="23167">MQKFLIGCLAVIAIVVIGGGTAGYFFVIKPAWEFASEVGEFATEYQQLNEQIERTEGFQPPADGQLDPDRFQRFLVAQRDMRSQLQGQLQALDARWDQIQQEIKEDGRQANVIEIVTAYRDLGGLLIDAKRAQVDALNRYQFSLEEYAWTRNQTFRALGEQVAVTAFGEQGSPMPNRAVSDEVLALVSPHREELMEGYVMAWFGL</sequence>
<organism evidence="1 2">
    <name type="scientific">Wenzhouxiangella marina</name>
    <dbReference type="NCBI Taxonomy" id="1579979"/>
    <lineage>
        <taxon>Bacteria</taxon>
        <taxon>Pseudomonadati</taxon>
        <taxon>Pseudomonadota</taxon>
        <taxon>Gammaproteobacteria</taxon>
        <taxon>Chromatiales</taxon>
        <taxon>Wenzhouxiangellaceae</taxon>
        <taxon>Wenzhouxiangella</taxon>
    </lineage>
</organism>
<proteinExistence type="predicted"/>